<dbReference type="InterPro" id="IPR004988">
    <property type="entry name" value="DUF273"/>
</dbReference>
<dbReference type="PANTHER" id="PTHR31562">
    <property type="entry name" value="PROTEIN CBG18972"/>
    <property type="match status" value="1"/>
</dbReference>
<keyword evidence="1" id="KW-1185">Reference proteome</keyword>
<dbReference type="WBParaSite" id="scaffold3993_cov184.g7430">
    <property type="protein sequence ID" value="scaffold3993_cov184.g7430"/>
    <property type="gene ID" value="scaffold3993_cov184.g7430"/>
</dbReference>
<reference evidence="2" key="1">
    <citation type="submission" date="2022-11" db="UniProtKB">
        <authorList>
            <consortium name="WormBaseParasite"/>
        </authorList>
    </citation>
    <scope>IDENTIFICATION</scope>
</reference>
<dbReference type="Gene3D" id="3.90.550.10">
    <property type="entry name" value="Spore Coat Polysaccharide Biosynthesis Protein SpsA, Chain A"/>
    <property type="match status" value="1"/>
</dbReference>
<proteinExistence type="predicted"/>
<name>A0A915MGA8_MELJA</name>
<dbReference type="Pfam" id="PF03314">
    <property type="entry name" value="DUF273"/>
    <property type="match status" value="2"/>
</dbReference>
<dbReference type="InterPro" id="IPR029044">
    <property type="entry name" value="Nucleotide-diphossugar_trans"/>
</dbReference>
<dbReference type="Proteomes" id="UP000887561">
    <property type="component" value="Unplaced"/>
</dbReference>
<dbReference type="AlphaFoldDB" id="A0A915MGA8"/>
<organism evidence="1 2">
    <name type="scientific">Meloidogyne javanica</name>
    <name type="common">Root-knot nematode worm</name>
    <dbReference type="NCBI Taxonomy" id="6303"/>
    <lineage>
        <taxon>Eukaryota</taxon>
        <taxon>Metazoa</taxon>
        <taxon>Ecdysozoa</taxon>
        <taxon>Nematoda</taxon>
        <taxon>Chromadorea</taxon>
        <taxon>Rhabditida</taxon>
        <taxon>Tylenchina</taxon>
        <taxon>Tylenchomorpha</taxon>
        <taxon>Tylenchoidea</taxon>
        <taxon>Meloidogynidae</taxon>
        <taxon>Meloidogyninae</taxon>
        <taxon>Meloidogyne</taxon>
        <taxon>Meloidogyne incognita group</taxon>
    </lineage>
</organism>
<accession>A0A915MGA8</accession>
<evidence type="ECO:0000313" key="2">
    <source>
        <dbReference type="WBParaSite" id="scaffold3993_cov184.g7430"/>
    </source>
</evidence>
<sequence>MFRRHCVVVEWMSQHSEFEWILFIDGDMAVVNPNHSLFEYINGEQIIFIDRIFNNEIMAGSYLVNFHGTDNGAIHGLFMEKFSSQEHRNKCQHLWEISKNFGDLNTFTVCVRHFIEKQMVNRTFDEGKVRVLPKAAGWVRDGGHTETKFSTKDFMFHGWKASSLHRNGELNPWKYPFKARQNFYDDKFYCNKSEWVYNGDFVEQEHKIDEILKRIINGIKIEYNKTVQKLKLT</sequence>
<protein>
    <submittedName>
        <fullName evidence="2">Glycosyltransferase family 92 protein</fullName>
    </submittedName>
</protein>
<dbReference type="PANTHER" id="PTHR31562:SF4">
    <property type="entry name" value="DUF268 DOMAIN-CONTAINING PROTEIN-RELATED"/>
    <property type="match status" value="1"/>
</dbReference>
<evidence type="ECO:0000313" key="1">
    <source>
        <dbReference type="Proteomes" id="UP000887561"/>
    </source>
</evidence>